<dbReference type="PROSITE" id="PS51257">
    <property type="entry name" value="PROKAR_LIPOPROTEIN"/>
    <property type="match status" value="1"/>
</dbReference>
<feature type="domain" description="Multidrug resistance protein MdtA-like C-terminal permuted SH3" evidence="6">
    <location>
        <begin position="309"/>
        <end position="363"/>
    </location>
</feature>
<evidence type="ECO:0000256" key="3">
    <source>
        <dbReference type="SAM" id="Coils"/>
    </source>
</evidence>
<evidence type="ECO:0000313" key="8">
    <source>
        <dbReference type="EMBL" id="SFW67248.1"/>
    </source>
</evidence>
<organism evidence="8 9">
    <name type="scientific">Sinomicrobium oceani</name>
    <dbReference type="NCBI Taxonomy" id="1150368"/>
    <lineage>
        <taxon>Bacteria</taxon>
        <taxon>Pseudomonadati</taxon>
        <taxon>Bacteroidota</taxon>
        <taxon>Flavobacteriia</taxon>
        <taxon>Flavobacteriales</taxon>
        <taxon>Flavobacteriaceae</taxon>
        <taxon>Sinomicrobium</taxon>
    </lineage>
</organism>
<evidence type="ECO:0000256" key="2">
    <source>
        <dbReference type="ARBA" id="ARBA00022448"/>
    </source>
</evidence>
<accession>A0A1K1R563</accession>
<sequence length="378" mass="41770">MKLLHDYYYLRYTIRRSGIGVIALLTVFSLFISCKEPVEEATKTERYCLDDSFRKKVTLEPARLQPVRENITLTGIVQSNPDKVVPFTSLVGGVVSRTWFSLGDVVTKGEVLAEIQSSELNNLQSERKSLEGEIAVAERELSAVKSMYEDGIASQKNYLTAQSELKTKQAALENVTATLGLYGSSKGTAGFQVKAPMSGVITEKNITAGMQISAEGNTLFTVADLSEVWVILNIYAGNVTKLHAGQYVEIRTLSYPDKVFEGKITSISQVFDNEERVLKAWVVIPNEDQELKPGMSADITAKREQGEEAVSIPTGALIFNNDQNFVVVYKDDCTMEVRHVRLLGKNSGTAYVAEGLEAGEQVVSTNQLLIYERIKDNN</sequence>
<dbReference type="NCBIfam" id="TIGR01730">
    <property type="entry name" value="RND_mfp"/>
    <property type="match status" value="1"/>
</dbReference>
<dbReference type="RefSeq" id="WP_083564966.1">
    <property type="nucleotide sequence ID" value="NZ_FPJE01000019.1"/>
</dbReference>
<name>A0A1K1R563_9FLAO</name>
<dbReference type="GO" id="GO:0015679">
    <property type="term" value="P:plasma membrane copper ion transport"/>
    <property type="evidence" value="ECO:0007669"/>
    <property type="project" value="TreeGrafter"/>
</dbReference>
<proteinExistence type="inferred from homology"/>
<dbReference type="Pfam" id="PF25954">
    <property type="entry name" value="Beta-barrel_RND_2"/>
    <property type="match status" value="1"/>
</dbReference>
<dbReference type="EMBL" id="FPJE01000019">
    <property type="protein sequence ID" value="SFW67248.1"/>
    <property type="molecule type" value="Genomic_DNA"/>
</dbReference>
<dbReference type="PANTHER" id="PTHR30097">
    <property type="entry name" value="CATION EFFLUX SYSTEM PROTEIN CUSB"/>
    <property type="match status" value="1"/>
</dbReference>
<dbReference type="Pfam" id="PF25967">
    <property type="entry name" value="RND-MFP_C"/>
    <property type="match status" value="1"/>
</dbReference>
<evidence type="ECO:0000313" key="9">
    <source>
        <dbReference type="Proteomes" id="UP000182248"/>
    </source>
</evidence>
<dbReference type="Proteomes" id="UP000182248">
    <property type="component" value="Unassembled WGS sequence"/>
</dbReference>
<evidence type="ECO:0000259" key="6">
    <source>
        <dbReference type="Pfam" id="PF25967"/>
    </source>
</evidence>
<dbReference type="InterPro" id="IPR058647">
    <property type="entry name" value="BSH_CzcB-like"/>
</dbReference>
<reference evidence="8 9" key="1">
    <citation type="submission" date="2016-11" db="EMBL/GenBank/DDBJ databases">
        <authorList>
            <person name="Jaros S."/>
            <person name="Januszkiewicz K."/>
            <person name="Wedrychowicz H."/>
        </authorList>
    </citation>
    <scope>NUCLEOTIDE SEQUENCE [LARGE SCALE GENOMIC DNA]</scope>
    <source>
        <strain evidence="8 9">CGMCC 1.12145</strain>
    </source>
</reference>
<dbReference type="InterPro" id="IPR051909">
    <property type="entry name" value="MFP_Cation_Efflux"/>
</dbReference>
<evidence type="ECO:0000259" key="5">
    <source>
        <dbReference type="Pfam" id="PF25954"/>
    </source>
</evidence>
<feature type="domain" description="CusB-like beta-barrel" evidence="5">
    <location>
        <begin position="227"/>
        <end position="304"/>
    </location>
</feature>
<dbReference type="GO" id="GO:0030313">
    <property type="term" value="C:cell envelope"/>
    <property type="evidence" value="ECO:0007669"/>
    <property type="project" value="TreeGrafter"/>
</dbReference>
<dbReference type="InterPro" id="IPR058627">
    <property type="entry name" value="MdtA-like_C"/>
</dbReference>
<feature type="coiled-coil region" evidence="3">
    <location>
        <begin position="113"/>
        <end position="147"/>
    </location>
</feature>
<feature type="domain" description="CzcB-like barrel-sandwich hybrid" evidence="7">
    <location>
        <begin position="89"/>
        <end position="224"/>
    </location>
</feature>
<evidence type="ECO:0000256" key="4">
    <source>
        <dbReference type="SAM" id="Phobius"/>
    </source>
</evidence>
<dbReference type="OrthoDB" id="9806939at2"/>
<dbReference type="Gene3D" id="2.40.30.170">
    <property type="match status" value="1"/>
</dbReference>
<dbReference type="AlphaFoldDB" id="A0A1K1R563"/>
<feature type="transmembrane region" description="Helical" evidence="4">
    <location>
        <begin position="12"/>
        <end position="32"/>
    </location>
</feature>
<dbReference type="InterPro" id="IPR058792">
    <property type="entry name" value="Beta-barrel_RND_2"/>
</dbReference>
<dbReference type="Gene3D" id="2.40.50.100">
    <property type="match status" value="1"/>
</dbReference>
<dbReference type="Gene3D" id="2.40.420.20">
    <property type="match status" value="1"/>
</dbReference>
<dbReference type="InterPro" id="IPR006143">
    <property type="entry name" value="RND_pump_MFP"/>
</dbReference>
<protein>
    <submittedName>
        <fullName evidence="8">Membrane fusion protein, cobalt-zinc-cadmium efflux system</fullName>
    </submittedName>
</protein>
<keyword evidence="4" id="KW-0812">Transmembrane</keyword>
<dbReference type="GO" id="GO:0022857">
    <property type="term" value="F:transmembrane transporter activity"/>
    <property type="evidence" value="ECO:0007669"/>
    <property type="project" value="InterPro"/>
</dbReference>
<dbReference type="GO" id="GO:0060003">
    <property type="term" value="P:copper ion export"/>
    <property type="evidence" value="ECO:0007669"/>
    <property type="project" value="TreeGrafter"/>
</dbReference>
<keyword evidence="3" id="KW-0175">Coiled coil</keyword>
<dbReference type="PANTHER" id="PTHR30097:SF4">
    <property type="entry name" value="SLR6042 PROTEIN"/>
    <property type="match status" value="1"/>
</dbReference>
<dbReference type="Pfam" id="PF25973">
    <property type="entry name" value="BSH_CzcB"/>
    <property type="match status" value="1"/>
</dbReference>
<comment type="similarity">
    <text evidence="1">Belongs to the membrane fusion protein (MFP) (TC 8.A.1) family.</text>
</comment>
<keyword evidence="2" id="KW-0813">Transport</keyword>
<dbReference type="GO" id="GO:0016020">
    <property type="term" value="C:membrane"/>
    <property type="evidence" value="ECO:0007669"/>
    <property type="project" value="InterPro"/>
</dbReference>
<dbReference type="STRING" id="1150368.SAMN02927921_03178"/>
<evidence type="ECO:0000259" key="7">
    <source>
        <dbReference type="Pfam" id="PF25973"/>
    </source>
</evidence>
<keyword evidence="9" id="KW-1185">Reference proteome</keyword>
<gene>
    <name evidence="8" type="ORF">SAMN02927921_03178</name>
</gene>
<dbReference type="FunFam" id="2.40.30.170:FF:000010">
    <property type="entry name" value="Efflux RND transporter periplasmic adaptor subunit"/>
    <property type="match status" value="1"/>
</dbReference>
<evidence type="ECO:0000256" key="1">
    <source>
        <dbReference type="ARBA" id="ARBA00009477"/>
    </source>
</evidence>
<dbReference type="SUPFAM" id="SSF111369">
    <property type="entry name" value="HlyD-like secretion proteins"/>
    <property type="match status" value="1"/>
</dbReference>
<keyword evidence="4" id="KW-0472">Membrane</keyword>
<keyword evidence="4" id="KW-1133">Transmembrane helix</keyword>